<comment type="caution">
    <text evidence="2">The sequence shown here is derived from an EMBL/GenBank/DDBJ whole genome shotgun (WGS) entry which is preliminary data.</text>
</comment>
<proteinExistence type="predicted"/>
<keyword evidence="2" id="KW-0378">Hydrolase</keyword>
<dbReference type="Pfam" id="PF04909">
    <property type="entry name" value="Amidohydro_2"/>
    <property type="match status" value="1"/>
</dbReference>
<dbReference type="GO" id="GO:0016787">
    <property type="term" value="F:hydrolase activity"/>
    <property type="evidence" value="ECO:0007669"/>
    <property type="project" value="UniProtKB-KW"/>
</dbReference>
<dbReference type="RefSeq" id="WP_169417128.1">
    <property type="nucleotide sequence ID" value="NZ_JABBFX010000001.1"/>
</dbReference>
<organism evidence="2 3">
    <name type="scientific">Ramlibacter agri</name>
    <dbReference type="NCBI Taxonomy" id="2728837"/>
    <lineage>
        <taxon>Bacteria</taxon>
        <taxon>Pseudomonadati</taxon>
        <taxon>Pseudomonadota</taxon>
        <taxon>Betaproteobacteria</taxon>
        <taxon>Burkholderiales</taxon>
        <taxon>Comamonadaceae</taxon>
        <taxon>Ramlibacter</taxon>
    </lineage>
</organism>
<dbReference type="SUPFAM" id="SSF51556">
    <property type="entry name" value="Metallo-dependent hydrolases"/>
    <property type="match status" value="1"/>
</dbReference>
<dbReference type="PANTHER" id="PTHR35563">
    <property type="entry name" value="BARREL METAL-DEPENDENT HYDROLASE, PUTATIVE (AFU_ORTHOLOGUE AFUA_1G16240)-RELATED"/>
    <property type="match status" value="1"/>
</dbReference>
<accession>A0A848H181</accession>
<dbReference type="Gene3D" id="3.20.20.140">
    <property type="entry name" value="Metal-dependent hydrolases"/>
    <property type="match status" value="1"/>
</dbReference>
<dbReference type="InterPro" id="IPR006680">
    <property type="entry name" value="Amidohydro-rel"/>
</dbReference>
<dbReference type="InterPro" id="IPR032466">
    <property type="entry name" value="Metal_Hydrolase"/>
</dbReference>
<dbReference type="Proteomes" id="UP000541185">
    <property type="component" value="Unassembled WGS sequence"/>
</dbReference>
<evidence type="ECO:0000313" key="3">
    <source>
        <dbReference type="Proteomes" id="UP000541185"/>
    </source>
</evidence>
<protein>
    <submittedName>
        <fullName evidence="2">Amidohydrolase family protein</fullName>
    </submittedName>
</protein>
<evidence type="ECO:0000313" key="2">
    <source>
        <dbReference type="EMBL" id="NML42880.1"/>
    </source>
</evidence>
<feature type="domain" description="Amidohydrolase-related" evidence="1">
    <location>
        <begin position="7"/>
        <end position="272"/>
    </location>
</feature>
<evidence type="ECO:0000259" key="1">
    <source>
        <dbReference type="Pfam" id="PF04909"/>
    </source>
</evidence>
<name>A0A848H181_9BURK</name>
<sequence length="275" mass="30539">MFDAPKVDAHCHILDPARFPYAPDAIYQPANQEVGTLDQYLQVMDAYGIRQALLVGPNSGYNLDNRCMLDALARGAGRFRGVAVVRNDATRDELLALKQAGVVGVAFNATVLGVAYYLQAGPLLRHLADLDLFVSMQVEHDQLLGLRQLLVDSGVRLVFDHCGRPRAGAGIDQPGFQALLELGRSKRAAVKLSGYQKFSQQPPPYEDARPFVQALLEAFTPEACMWASDWPFLRAPARLDVGPLLRQFERVVPDADVRRQVMWDTPRRWLGLVDS</sequence>
<gene>
    <name evidence="2" type="ORF">HHL11_03890</name>
</gene>
<dbReference type="EMBL" id="JABBFX010000001">
    <property type="protein sequence ID" value="NML42880.1"/>
    <property type="molecule type" value="Genomic_DNA"/>
</dbReference>
<keyword evidence="3" id="KW-1185">Reference proteome</keyword>
<reference evidence="2 3" key="1">
    <citation type="submission" date="2020-04" db="EMBL/GenBank/DDBJ databases">
        <title>Ramlibacter sp. G-1-2-2 isolated from soil.</title>
        <authorList>
            <person name="Dahal R.H."/>
        </authorList>
    </citation>
    <scope>NUCLEOTIDE SEQUENCE [LARGE SCALE GENOMIC DNA]</scope>
    <source>
        <strain evidence="2 3">G-1-2-2</strain>
    </source>
</reference>
<dbReference type="AlphaFoldDB" id="A0A848H181"/>
<dbReference type="InterPro" id="IPR052358">
    <property type="entry name" value="Aro_Compnd_Degr_Hydrolases"/>
</dbReference>
<dbReference type="PANTHER" id="PTHR35563:SF2">
    <property type="entry name" value="BARREL METAL-DEPENDENT HYDROLASE, PUTATIVE (AFU_ORTHOLOGUE AFUA_1G16240)-RELATED"/>
    <property type="match status" value="1"/>
</dbReference>